<dbReference type="Gene3D" id="3.20.20.100">
    <property type="entry name" value="NADP-dependent oxidoreductase domain"/>
    <property type="match status" value="1"/>
</dbReference>
<sequence length="328" mass="36943">MEYKNLGRTGLKVSRLILGTMNFGELTDEQTAFKIMDRAVEAGINTFDTADVYGGPQSPDMEKGFGFSEEIIGRWLSQGDRRDKIVLATKLYQPMGTGPNDRRLSAYHIKRAVEASLKRLQTDHIDLYQMHHVDRSTSWEEIWQGMEQLVREGKITYVGSSNFAGWDIATAQSIADSRHFLGLASEQSLYNLSNRAIELEVIPALRYYNIGLIPWSPIGMGLLGGNFDISEEGRRHTKDLQNRLSQHQKQLEEYRKLCEEIGEEPSVVALAWLLQNPVVTAPIIGPRTVEQLEKSLHALELTLSKDVLSKLDEIWPGPGGEAPQAYAW</sequence>
<dbReference type="PANTHER" id="PTHR43364">
    <property type="entry name" value="NADH-SPECIFIC METHYLGLYOXAL REDUCTASE-RELATED"/>
    <property type="match status" value="1"/>
</dbReference>
<organism evidence="3 4">
    <name type="scientific">Candidatus Enterococcus ferrettii</name>
    <dbReference type="NCBI Taxonomy" id="2815324"/>
    <lineage>
        <taxon>Bacteria</taxon>
        <taxon>Bacillati</taxon>
        <taxon>Bacillota</taxon>
        <taxon>Bacilli</taxon>
        <taxon>Lactobacillales</taxon>
        <taxon>Enterococcaceae</taxon>
        <taxon>Enterococcus</taxon>
    </lineage>
</organism>
<evidence type="ECO:0000256" key="1">
    <source>
        <dbReference type="SAM" id="Coils"/>
    </source>
</evidence>
<proteinExistence type="predicted"/>
<dbReference type="Proteomes" id="UP000664357">
    <property type="component" value="Unassembled WGS sequence"/>
</dbReference>
<accession>A0ABV0EP24</accession>
<dbReference type="SUPFAM" id="SSF51430">
    <property type="entry name" value="NAD(P)-linked oxidoreductase"/>
    <property type="match status" value="1"/>
</dbReference>
<feature type="domain" description="NADP-dependent oxidoreductase" evidence="2">
    <location>
        <begin position="15"/>
        <end position="315"/>
    </location>
</feature>
<keyword evidence="1" id="KW-0175">Coiled coil</keyword>
<comment type="caution">
    <text evidence="3">The sequence shown here is derived from an EMBL/GenBank/DDBJ whole genome shotgun (WGS) entry which is preliminary data.</text>
</comment>
<dbReference type="PANTHER" id="PTHR43364:SF5">
    <property type="entry name" value="REDUCTASE"/>
    <property type="match status" value="1"/>
</dbReference>
<evidence type="ECO:0000313" key="4">
    <source>
        <dbReference type="Proteomes" id="UP000664357"/>
    </source>
</evidence>
<dbReference type="InterPro" id="IPR036812">
    <property type="entry name" value="NAD(P)_OxRdtase_dom_sf"/>
</dbReference>
<feature type="coiled-coil region" evidence="1">
    <location>
        <begin position="237"/>
        <end position="264"/>
    </location>
</feature>
<evidence type="ECO:0000259" key="2">
    <source>
        <dbReference type="Pfam" id="PF00248"/>
    </source>
</evidence>
<dbReference type="Pfam" id="PF00248">
    <property type="entry name" value="Aldo_ket_red"/>
    <property type="match status" value="1"/>
</dbReference>
<keyword evidence="4" id="KW-1185">Reference proteome</keyword>
<dbReference type="RefSeq" id="WP_207705210.1">
    <property type="nucleotide sequence ID" value="NZ_JAFREL020000002.1"/>
</dbReference>
<dbReference type="InterPro" id="IPR023210">
    <property type="entry name" value="NADP_OxRdtase_dom"/>
</dbReference>
<dbReference type="CDD" id="cd19087">
    <property type="entry name" value="AKR_AKR12A1_B1_C1"/>
    <property type="match status" value="1"/>
</dbReference>
<name>A0ABV0EP24_9ENTE</name>
<dbReference type="EMBL" id="JAFREL020000002">
    <property type="protein sequence ID" value="MEO1770372.1"/>
    <property type="molecule type" value="Genomic_DNA"/>
</dbReference>
<reference evidence="3 4" key="1">
    <citation type="submission" date="2024-02" db="EMBL/GenBank/DDBJ databases">
        <title>The Genome Sequence of Enterococcus sp. DIV0159.</title>
        <authorList>
            <person name="Earl A."/>
            <person name="Manson A."/>
            <person name="Gilmore M."/>
            <person name="Sanders J."/>
            <person name="Shea T."/>
            <person name="Howe W."/>
            <person name="Livny J."/>
            <person name="Cuomo C."/>
            <person name="Neafsey D."/>
            <person name="Birren B."/>
        </authorList>
    </citation>
    <scope>NUCLEOTIDE SEQUENCE [LARGE SCALE GENOMIC DNA]</scope>
    <source>
        <strain evidence="3 4">665A</strain>
    </source>
</reference>
<gene>
    <name evidence="3" type="ORF">JZO67_002324</name>
</gene>
<evidence type="ECO:0000313" key="3">
    <source>
        <dbReference type="EMBL" id="MEO1770372.1"/>
    </source>
</evidence>
<dbReference type="InterPro" id="IPR050523">
    <property type="entry name" value="AKR_Detox_Biosynth"/>
</dbReference>
<protein>
    <recommendedName>
        <fullName evidence="2">NADP-dependent oxidoreductase domain-containing protein</fullName>
    </recommendedName>
</protein>